<feature type="chain" id="PRO_5042856838" description="Secreted protein" evidence="1">
    <location>
        <begin position="21"/>
        <end position="286"/>
    </location>
</feature>
<sequence length="286" mass="31753">MKFNQLLTIAAIFCVNGVLSTPFPVKAEAQDPAPANDTIIFGDQFYRCEKAPNCEVYIDERFGKSIRFKKGMEPGTASYNETIAKHQHLSARAQQLVGVGVGDNRINYGSSQQPHDVIWVLWDFCKQFNCGNSYIYKNTQRVANTVAAGYWGTEAHWYSMIVHAEASYSGYDQRDKMIKSILALSRLGVTSQWVNWKTYQYNGQNSYVSGSGSLQEYTQSDYYQITMYQGGIGSPMLADMKVWIGSDFSQPSRGGCDLILSVLGQVAGLISPIIGITAEGIKNAFC</sequence>
<dbReference type="AlphaFoldDB" id="A0AAN8MGM6"/>
<feature type="signal peptide" evidence="1">
    <location>
        <begin position="1"/>
        <end position="20"/>
    </location>
</feature>
<reference evidence="2 3" key="1">
    <citation type="submission" date="2019-10" db="EMBL/GenBank/DDBJ databases">
        <authorList>
            <person name="Palmer J.M."/>
        </authorList>
    </citation>
    <scope>NUCLEOTIDE SEQUENCE [LARGE SCALE GENOMIC DNA]</scope>
    <source>
        <strain evidence="2 3">TWF718</strain>
    </source>
</reference>
<proteinExistence type="predicted"/>
<gene>
    <name evidence="2" type="ORF">TWF718_003539</name>
</gene>
<dbReference type="EMBL" id="JAVHNR010000012">
    <property type="protein sequence ID" value="KAK6330111.1"/>
    <property type="molecule type" value="Genomic_DNA"/>
</dbReference>
<comment type="caution">
    <text evidence="2">The sequence shown here is derived from an EMBL/GenBank/DDBJ whole genome shotgun (WGS) entry which is preliminary data.</text>
</comment>
<keyword evidence="3" id="KW-1185">Reference proteome</keyword>
<evidence type="ECO:0000313" key="3">
    <source>
        <dbReference type="Proteomes" id="UP001313282"/>
    </source>
</evidence>
<organism evidence="2 3">
    <name type="scientific">Orbilia javanica</name>
    <dbReference type="NCBI Taxonomy" id="47235"/>
    <lineage>
        <taxon>Eukaryota</taxon>
        <taxon>Fungi</taxon>
        <taxon>Dikarya</taxon>
        <taxon>Ascomycota</taxon>
        <taxon>Pezizomycotina</taxon>
        <taxon>Orbiliomycetes</taxon>
        <taxon>Orbiliales</taxon>
        <taxon>Orbiliaceae</taxon>
        <taxon>Orbilia</taxon>
    </lineage>
</organism>
<evidence type="ECO:0000313" key="2">
    <source>
        <dbReference type="EMBL" id="KAK6330111.1"/>
    </source>
</evidence>
<protein>
    <recommendedName>
        <fullName evidence="4">Secreted protein</fullName>
    </recommendedName>
</protein>
<accession>A0AAN8MGM6</accession>
<evidence type="ECO:0008006" key="4">
    <source>
        <dbReference type="Google" id="ProtNLM"/>
    </source>
</evidence>
<keyword evidence="1" id="KW-0732">Signal</keyword>
<name>A0AAN8MGM6_9PEZI</name>
<evidence type="ECO:0000256" key="1">
    <source>
        <dbReference type="SAM" id="SignalP"/>
    </source>
</evidence>
<dbReference type="Proteomes" id="UP001313282">
    <property type="component" value="Unassembled WGS sequence"/>
</dbReference>